<dbReference type="SUPFAM" id="SSF56601">
    <property type="entry name" value="beta-lactamase/transpeptidase-like"/>
    <property type="match status" value="1"/>
</dbReference>
<comment type="subcellular location">
    <subcellularLocation>
        <location evidence="16">Cell inner membrane</location>
        <topology evidence="16">Single-pass membrane protein</topology>
    </subcellularLocation>
    <subcellularLocation>
        <location evidence="1">Membrane</location>
    </subcellularLocation>
</comment>
<evidence type="ECO:0000313" key="20">
    <source>
        <dbReference type="Proteomes" id="UP000094769"/>
    </source>
</evidence>
<keyword evidence="12 16" id="KW-0472">Membrane</keyword>
<dbReference type="GO" id="GO:0005886">
    <property type="term" value="C:plasma membrane"/>
    <property type="evidence" value="ECO:0007669"/>
    <property type="project" value="UniProtKB-SubCell"/>
</dbReference>
<dbReference type="EC" id="3.4.16.4" evidence="16"/>
<dbReference type="GO" id="GO:0000917">
    <property type="term" value="P:division septum assembly"/>
    <property type="evidence" value="ECO:0007669"/>
    <property type="project" value="UniProtKB-KW"/>
</dbReference>
<dbReference type="InterPro" id="IPR005311">
    <property type="entry name" value="PBP_dimer"/>
</dbReference>
<protein>
    <recommendedName>
        <fullName evidence="16">Peptidoglycan D,D-transpeptidase FtsI</fullName>
        <ecNumber evidence="16">3.4.16.4</ecNumber>
    </recommendedName>
    <alternativeName>
        <fullName evidence="16">Penicillin-binding protein 3</fullName>
        <shortName evidence="16">PBP-3</shortName>
    </alternativeName>
</protein>
<comment type="function">
    <text evidence="16">Catalyzes cross-linking of the peptidoglycan cell wall at the division septum.</text>
</comment>
<evidence type="ECO:0000259" key="17">
    <source>
        <dbReference type="Pfam" id="PF00905"/>
    </source>
</evidence>
<evidence type="ECO:0000256" key="7">
    <source>
        <dbReference type="ARBA" id="ARBA00022692"/>
    </source>
</evidence>
<keyword evidence="19" id="KW-0328">Glycosyltransferase</keyword>
<dbReference type="GO" id="GO:0071555">
    <property type="term" value="P:cell wall organization"/>
    <property type="evidence" value="ECO:0007669"/>
    <property type="project" value="UniProtKB-KW"/>
</dbReference>
<evidence type="ECO:0000256" key="6">
    <source>
        <dbReference type="ARBA" id="ARBA00022670"/>
    </source>
</evidence>
<evidence type="ECO:0000256" key="5">
    <source>
        <dbReference type="ARBA" id="ARBA00022645"/>
    </source>
</evidence>
<dbReference type="Gene3D" id="3.40.710.10">
    <property type="entry name" value="DD-peptidase/beta-lactamase superfamily"/>
    <property type="match status" value="1"/>
</dbReference>
<dbReference type="GO" id="GO:0008658">
    <property type="term" value="F:penicillin binding"/>
    <property type="evidence" value="ECO:0007669"/>
    <property type="project" value="InterPro"/>
</dbReference>
<keyword evidence="11 16" id="KW-1133">Transmembrane helix</keyword>
<keyword evidence="4 16" id="KW-0132">Cell division</keyword>
<dbReference type="HAMAP" id="MF_02080">
    <property type="entry name" value="FtsI_transpept"/>
    <property type="match status" value="1"/>
</dbReference>
<evidence type="ECO:0000256" key="4">
    <source>
        <dbReference type="ARBA" id="ARBA00022618"/>
    </source>
</evidence>
<keyword evidence="13 16" id="KW-0717">Septation</keyword>
<feature type="domain" description="Penicillin-binding protein dimerisation" evidence="18">
    <location>
        <begin position="67"/>
        <end position="214"/>
    </location>
</feature>
<dbReference type="PANTHER" id="PTHR30627:SF1">
    <property type="entry name" value="PEPTIDOGLYCAN D,D-TRANSPEPTIDASE FTSI"/>
    <property type="match status" value="1"/>
</dbReference>
<keyword evidence="6 16" id="KW-0645">Protease</keyword>
<dbReference type="InterPro" id="IPR036138">
    <property type="entry name" value="PBP_dimer_sf"/>
</dbReference>
<dbReference type="EMBL" id="MARB01000005">
    <property type="protein sequence ID" value="ODJ88607.1"/>
    <property type="molecule type" value="Genomic_DNA"/>
</dbReference>
<dbReference type="SUPFAM" id="SSF56519">
    <property type="entry name" value="Penicillin binding protein dimerisation domain"/>
    <property type="match status" value="1"/>
</dbReference>
<keyword evidence="5 16" id="KW-0121">Carboxypeptidase</keyword>
<dbReference type="Pfam" id="PF03717">
    <property type="entry name" value="PBP_dimer"/>
    <property type="match status" value="1"/>
</dbReference>
<comment type="pathway">
    <text evidence="16">Cell wall biogenesis; peptidoglycan biosynthesis.</text>
</comment>
<feature type="active site" description="Acyl-ester intermediate" evidence="16">
    <location>
        <position position="301"/>
    </location>
</feature>
<keyword evidence="3 16" id="KW-0997">Cell inner membrane</keyword>
<dbReference type="GO" id="GO:0009252">
    <property type="term" value="P:peptidoglycan biosynthetic process"/>
    <property type="evidence" value="ECO:0007669"/>
    <property type="project" value="UniProtKB-UniRule"/>
</dbReference>
<dbReference type="GO" id="GO:0009002">
    <property type="term" value="F:serine-type D-Ala-D-Ala carboxypeptidase activity"/>
    <property type="evidence" value="ECO:0007669"/>
    <property type="project" value="UniProtKB-UniRule"/>
</dbReference>
<comment type="caution">
    <text evidence="19">The sequence shown here is derived from an EMBL/GenBank/DDBJ whole genome shotgun (WGS) entry which is preliminary data.</text>
</comment>
<dbReference type="GO" id="GO:0008360">
    <property type="term" value="P:regulation of cell shape"/>
    <property type="evidence" value="ECO:0007669"/>
    <property type="project" value="UniProtKB-KW"/>
</dbReference>
<evidence type="ECO:0000256" key="12">
    <source>
        <dbReference type="ARBA" id="ARBA00023136"/>
    </source>
</evidence>
<dbReference type="GO" id="GO:0006508">
    <property type="term" value="P:proteolysis"/>
    <property type="evidence" value="ECO:0007669"/>
    <property type="project" value="UniProtKB-KW"/>
</dbReference>
<comment type="catalytic activity">
    <reaction evidence="16">
        <text>Preferential cleavage: (Ac)2-L-Lys-D-Ala-|-D-Ala. Also transpeptidation of peptidyl-alanyl moieties that are N-acyl substituents of D-alanine.</text>
        <dbReference type="EC" id="3.4.16.4"/>
    </reaction>
</comment>
<dbReference type="AlphaFoldDB" id="A0A7Z0VMV3"/>
<evidence type="ECO:0000256" key="9">
    <source>
        <dbReference type="ARBA" id="ARBA00022960"/>
    </source>
</evidence>
<keyword evidence="15 16" id="KW-0961">Cell wall biogenesis/degradation</keyword>
<keyword evidence="20" id="KW-1185">Reference proteome</keyword>
<keyword evidence="19" id="KW-0808">Transferase</keyword>
<dbReference type="Proteomes" id="UP000094769">
    <property type="component" value="Unassembled WGS sequence"/>
</dbReference>
<dbReference type="GO" id="GO:0043093">
    <property type="term" value="P:FtsZ-dependent cytokinesis"/>
    <property type="evidence" value="ECO:0007669"/>
    <property type="project" value="UniProtKB-UniRule"/>
</dbReference>
<keyword evidence="14 16" id="KW-0131">Cell cycle</keyword>
<evidence type="ECO:0000259" key="18">
    <source>
        <dbReference type="Pfam" id="PF03717"/>
    </source>
</evidence>
<dbReference type="InterPro" id="IPR012338">
    <property type="entry name" value="Beta-lactam/transpept-like"/>
</dbReference>
<dbReference type="UniPathway" id="UPA00219"/>
<keyword evidence="7 16" id="KW-0812">Transmembrane</keyword>
<evidence type="ECO:0000256" key="2">
    <source>
        <dbReference type="ARBA" id="ARBA00022475"/>
    </source>
</evidence>
<gene>
    <name evidence="16 19" type="primary">ftsI</name>
    <name evidence="19" type="ORF">CODIS_11570</name>
</gene>
<keyword evidence="2 16" id="KW-1003">Cell membrane</keyword>
<feature type="domain" description="Penicillin-binding protein transpeptidase" evidence="17">
    <location>
        <begin position="254"/>
        <end position="550"/>
    </location>
</feature>
<evidence type="ECO:0000256" key="16">
    <source>
        <dbReference type="HAMAP-Rule" id="MF_02080"/>
    </source>
</evidence>
<dbReference type="InterPro" id="IPR001460">
    <property type="entry name" value="PCN-bd_Tpept"/>
</dbReference>
<dbReference type="GO" id="GO:0008955">
    <property type="term" value="F:peptidoglycan glycosyltransferase activity"/>
    <property type="evidence" value="ECO:0007669"/>
    <property type="project" value="InterPro"/>
</dbReference>
<dbReference type="Gene3D" id="3.90.1310.10">
    <property type="entry name" value="Penicillin-binding protein 2a (Domain 2)"/>
    <property type="match status" value="1"/>
</dbReference>
<accession>A0A7Z0VMV3</accession>
<dbReference type="InterPro" id="IPR050515">
    <property type="entry name" value="Beta-lactam/transpept"/>
</dbReference>
<organism evidence="19 20">
    <name type="scientific">Candidatus Thiodiazotropha endolucinida</name>
    <dbReference type="NCBI Taxonomy" id="1655433"/>
    <lineage>
        <taxon>Bacteria</taxon>
        <taxon>Pseudomonadati</taxon>
        <taxon>Pseudomonadota</taxon>
        <taxon>Gammaproteobacteria</taxon>
        <taxon>Chromatiales</taxon>
        <taxon>Sedimenticolaceae</taxon>
        <taxon>Candidatus Thiodiazotropha</taxon>
    </lineage>
</organism>
<evidence type="ECO:0000256" key="11">
    <source>
        <dbReference type="ARBA" id="ARBA00022989"/>
    </source>
</evidence>
<dbReference type="RefSeq" id="WP_069122001.1">
    <property type="nucleotide sequence ID" value="NZ_MARB01000005.1"/>
</dbReference>
<dbReference type="Gene3D" id="1.10.150.770">
    <property type="match status" value="1"/>
</dbReference>
<evidence type="ECO:0000256" key="10">
    <source>
        <dbReference type="ARBA" id="ARBA00022984"/>
    </source>
</evidence>
<evidence type="ECO:0000256" key="1">
    <source>
        <dbReference type="ARBA" id="ARBA00004370"/>
    </source>
</evidence>
<dbReference type="OrthoDB" id="9789078at2"/>
<dbReference type="Gene3D" id="3.30.450.330">
    <property type="match status" value="1"/>
</dbReference>
<evidence type="ECO:0000256" key="13">
    <source>
        <dbReference type="ARBA" id="ARBA00023210"/>
    </source>
</evidence>
<evidence type="ECO:0000256" key="14">
    <source>
        <dbReference type="ARBA" id="ARBA00023306"/>
    </source>
</evidence>
<name>A0A7Z0VMV3_9GAMM</name>
<dbReference type="Pfam" id="PF00905">
    <property type="entry name" value="Transpeptidase"/>
    <property type="match status" value="1"/>
</dbReference>
<evidence type="ECO:0000256" key="3">
    <source>
        <dbReference type="ARBA" id="ARBA00022519"/>
    </source>
</evidence>
<keyword evidence="8 16" id="KW-0378">Hydrolase</keyword>
<dbReference type="PANTHER" id="PTHR30627">
    <property type="entry name" value="PEPTIDOGLYCAN D,D-TRANSPEPTIDASE"/>
    <property type="match status" value="1"/>
</dbReference>
<dbReference type="InterPro" id="IPR037532">
    <property type="entry name" value="FtsI_transpept"/>
</dbReference>
<keyword evidence="9 16" id="KW-0133">Cell shape</keyword>
<feature type="transmembrane region" description="Helical" evidence="16">
    <location>
        <begin position="25"/>
        <end position="43"/>
    </location>
</feature>
<evidence type="ECO:0000256" key="15">
    <source>
        <dbReference type="ARBA" id="ARBA00023316"/>
    </source>
</evidence>
<comment type="similarity">
    <text evidence="16">Belongs to the transpeptidase family. FtsI subfamily.</text>
</comment>
<keyword evidence="10 16" id="KW-0573">Peptidoglycan synthesis</keyword>
<evidence type="ECO:0000313" key="19">
    <source>
        <dbReference type="EMBL" id="ODJ88607.1"/>
    </source>
</evidence>
<reference evidence="19 20" key="1">
    <citation type="submission" date="2016-06" db="EMBL/GenBank/DDBJ databases">
        <title>Genome sequence of endosymbiont of Candidatus Endolucinida thiodiazotropha.</title>
        <authorList>
            <person name="Poehlein A."/>
            <person name="Koenig S."/>
            <person name="Heiden S.E."/>
            <person name="Thuermer A."/>
            <person name="Voget S."/>
            <person name="Daniel R."/>
            <person name="Markert S."/>
            <person name="Gros O."/>
            <person name="Schweder T."/>
        </authorList>
    </citation>
    <scope>NUCLEOTIDE SEQUENCE [LARGE SCALE GENOMIC DNA]</scope>
    <source>
        <strain evidence="19 20">COS</strain>
    </source>
</reference>
<evidence type="ECO:0000256" key="8">
    <source>
        <dbReference type="ARBA" id="ARBA00022801"/>
    </source>
</evidence>
<proteinExistence type="inferred from homology"/>
<sequence>MAGGKKRKNHQAEVIRLPSYRARRITVLVVIGLAFAALIWRSVDRQVFETAFLQEQGEMRYLRTMKVSASRGMIADRNGEPLAISTPVKSVAANPKVIKGDSETIGALASTLNLDPDRLRRLLSSERGFVYLKRRVNPDIAEQVDALELDGIDLLTEYRRFYPSGEVMSHIVGFTNIDDQGQEGIELAYDEWLSGSAGAKRVIKDGKGRVVEQVENIRSPFPGKELKLSIDRRLQFLAYRELKAAVSKHKARSGSAVILDSRSGEILAMVNSPSYNPNALRGRRSSSLRNRAVTDVFEPGSTIKPFTVAAAVELGRFNPNTPIDVSPGQMKVGRYLVRDNRNYGMIDVATVLRKSSNVGASKIALSMQPETLWRLFSGLGFGESPYSQFPGESGGRLPHFSDWSSFEQATLSFGYGLSVTPLQLARAYAVLANDGLRMPVSLLKLDQPVEGVRVMRKSTARTVVEMLEAVVSNEGTAPQAAVPGYRVAGKTGTAKKSVAGGYAEDKYLSLFVGIAPAGDPRLVMAVFIDEPKGKEYYGGLVAGPVFSRVMSGALRLLNIPPDKHWHENNTLMARLGDRQ</sequence>